<name>A0A7K3LP64_9ACTN</name>
<reference evidence="2 3" key="1">
    <citation type="submission" date="2020-01" db="EMBL/GenBank/DDBJ databases">
        <title>Investigation of new actinobacteria for the biodesulphurisation of diesel fuel.</title>
        <authorList>
            <person name="Athi Narayanan S.M."/>
        </authorList>
    </citation>
    <scope>NUCLEOTIDE SEQUENCE [LARGE SCALE GENOMIC DNA]</scope>
    <source>
        <strain evidence="2 3">213E</strain>
    </source>
</reference>
<sequence>MSKSTSPYPVLSADGTGTGVVSQAGATVLLRTAEKTGLTTDLSDALTPWRKPLATHDPGKIITDLAVAVAIGGDCLADINQLRANPAVFGQVASDPTVSRLISALAADAPAALTAINSARAAARAGCWSAAGTTAPDHDADTGDPLIVDLDATLVTAHSEKQDAAPTYKRGFGFHPLCAFVDHGSEGTGEPLAIQLRPGNAGANTAADHITVTAAALEQLPTVQGYRVGESVLVRTDSAGGTHEFLGYLTRRHLAYSVGFGLTETTAAVTDRISPEAWTPAYDADGVQRDGAWVAELTGLIDLSGWPQGMRVIVRKERPHPGAQLRFTDRDGLRLTAFATNTVRGQLADLELRHRRRARCEDRVRPAKDCGLTNLPLHGFDQNRIWCAIVMLACELIAWTQMLAFTDHPARRWEPKRLRHRVFSIAAKISRHARRTRMKMATHAPHVDLLLDGIARLAALPAPA</sequence>
<comment type="caution">
    <text evidence="2">The sequence shown here is derived from an EMBL/GenBank/DDBJ whole genome shotgun (WGS) entry which is preliminary data.</text>
</comment>
<keyword evidence="3" id="KW-1185">Reference proteome</keyword>
<organism evidence="2 3">
    <name type="scientific">Gordonia desulfuricans</name>
    <dbReference type="NCBI Taxonomy" id="89051"/>
    <lineage>
        <taxon>Bacteria</taxon>
        <taxon>Bacillati</taxon>
        <taxon>Actinomycetota</taxon>
        <taxon>Actinomycetes</taxon>
        <taxon>Mycobacteriales</taxon>
        <taxon>Gordoniaceae</taxon>
        <taxon>Gordonia</taxon>
    </lineage>
</organism>
<dbReference type="Pfam" id="PF13701">
    <property type="entry name" value="DDE_Tnp_1_4"/>
    <property type="match status" value="1"/>
</dbReference>
<accession>A0A7K3LP64</accession>
<dbReference type="Proteomes" id="UP000466307">
    <property type="component" value="Unassembled WGS sequence"/>
</dbReference>
<dbReference type="NCBIfam" id="NF033539">
    <property type="entry name" value="transpos_IS1380"/>
    <property type="match status" value="1"/>
</dbReference>
<gene>
    <name evidence="2" type="ORF">GYA93_10690</name>
</gene>
<dbReference type="InterPro" id="IPR047960">
    <property type="entry name" value="Transpos_IS1380"/>
</dbReference>
<evidence type="ECO:0000313" key="3">
    <source>
        <dbReference type="Proteomes" id="UP000466307"/>
    </source>
</evidence>
<protein>
    <submittedName>
        <fullName evidence="2">IS1380 family transposase</fullName>
    </submittedName>
</protein>
<dbReference type="EMBL" id="JAADZU010000029">
    <property type="protein sequence ID" value="NDK90044.1"/>
    <property type="molecule type" value="Genomic_DNA"/>
</dbReference>
<evidence type="ECO:0000259" key="1">
    <source>
        <dbReference type="Pfam" id="PF13701"/>
    </source>
</evidence>
<dbReference type="RefSeq" id="WP_059037201.1">
    <property type="nucleotide sequence ID" value="NZ_JAADZU010000029.1"/>
</dbReference>
<feature type="domain" description="Transposase DDE" evidence="1">
    <location>
        <begin position="10"/>
        <end position="461"/>
    </location>
</feature>
<dbReference type="AlphaFoldDB" id="A0A7K3LP64"/>
<proteinExistence type="predicted"/>
<evidence type="ECO:0000313" key="2">
    <source>
        <dbReference type="EMBL" id="NDK90044.1"/>
    </source>
</evidence>
<dbReference type="InterPro" id="IPR025668">
    <property type="entry name" value="Tnp_DDE_dom"/>
</dbReference>